<accession>A0ABC8ZQT8</accession>
<reference evidence="3" key="1">
    <citation type="submission" date="2024-06" db="EMBL/GenBank/DDBJ databases">
        <authorList>
            <person name="Ryan C."/>
        </authorList>
    </citation>
    <scope>NUCLEOTIDE SEQUENCE [LARGE SCALE GENOMIC DNA]</scope>
</reference>
<name>A0ABC8ZQT8_9POAL</name>
<evidence type="ECO:0000313" key="3">
    <source>
        <dbReference type="Proteomes" id="UP001497457"/>
    </source>
</evidence>
<dbReference type="PANTHER" id="PTHR33103">
    <property type="entry name" value="OS01G0153900 PROTEIN"/>
    <property type="match status" value="1"/>
</dbReference>
<reference evidence="2 3" key="2">
    <citation type="submission" date="2024-10" db="EMBL/GenBank/DDBJ databases">
        <authorList>
            <person name="Ryan C."/>
        </authorList>
    </citation>
    <scope>NUCLEOTIDE SEQUENCE [LARGE SCALE GENOMIC DNA]</scope>
</reference>
<evidence type="ECO:0000313" key="2">
    <source>
        <dbReference type="EMBL" id="CAL4965329.1"/>
    </source>
</evidence>
<feature type="compositionally biased region" description="Pro residues" evidence="1">
    <location>
        <begin position="133"/>
        <end position="142"/>
    </location>
</feature>
<dbReference type="InterPro" id="IPR007750">
    <property type="entry name" value="DUF674"/>
</dbReference>
<dbReference type="EMBL" id="OZ075129">
    <property type="protein sequence ID" value="CAL4965329.1"/>
    <property type="molecule type" value="Genomic_DNA"/>
</dbReference>
<feature type="region of interest" description="Disordered" evidence="1">
    <location>
        <begin position="133"/>
        <end position="154"/>
    </location>
</feature>
<sequence length="230" mass="24259">MAAAATTTTAAFTMKLFINTRARRVLFAETTRGVIDFLYSLLNSDDTPIPFDDVTFDGCMDNIAESVSYLDDLDAEAATGSTSRRPPPPQQPRRRFFVCGGKRGSAAGCAGYVAKKSGVRCPSCCEPMVAEAPPPPPPPPGAPGAGCSWQAPPPPPRQPLTCTLMDDLSIGPKLETALAVVTMKGTKLQEKTVRVGYEEGLEILIAALQSSSVLTDVFLQREAPAAGAPS</sequence>
<evidence type="ECO:0000256" key="1">
    <source>
        <dbReference type="SAM" id="MobiDB-lite"/>
    </source>
</evidence>
<dbReference type="AlphaFoldDB" id="A0ABC8ZQT8"/>
<protein>
    <submittedName>
        <fullName evidence="2">Uncharacterized protein</fullName>
    </submittedName>
</protein>
<dbReference type="PANTHER" id="PTHR33103:SF101">
    <property type="match status" value="1"/>
</dbReference>
<gene>
    <name evidence="2" type="ORF">URODEC1_LOCUS47153</name>
</gene>
<proteinExistence type="predicted"/>
<dbReference type="Proteomes" id="UP001497457">
    <property type="component" value="Chromosome 19rd"/>
</dbReference>
<keyword evidence="3" id="KW-1185">Reference proteome</keyword>
<organism evidence="2 3">
    <name type="scientific">Urochloa decumbens</name>
    <dbReference type="NCBI Taxonomy" id="240449"/>
    <lineage>
        <taxon>Eukaryota</taxon>
        <taxon>Viridiplantae</taxon>
        <taxon>Streptophyta</taxon>
        <taxon>Embryophyta</taxon>
        <taxon>Tracheophyta</taxon>
        <taxon>Spermatophyta</taxon>
        <taxon>Magnoliopsida</taxon>
        <taxon>Liliopsida</taxon>
        <taxon>Poales</taxon>
        <taxon>Poaceae</taxon>
        <taxon>PACMAD clade</taxon>
        <taxon>Panicoideae</taxon>
        <taxon>Panicodae</taxon>
        <taxon>Paniceae</taxon>
        <taxon>Melinidinae</taxon>
        <taxon>Urochloa</taxon>
    </lineage>
</organism>